<dbReference type="AlphaFoldDB" id="A0A4R3NJ78"/>
<sequence>MKRKLSGEGDNNMGQHGGVQIWSLVGRAAKRFFFLEFALSEKYENFKSLKRRDNKFHYSC</sequence>
<comment type="caution">
    <text evidence="1">The sequence shown here is derived from an EMBL/GenBank/DDBJ whole genome shotgun (WGS) entry which is preliminary data.</text>
</comment>
<keyword evidence="2" id="KW-1185">Reference proteome</keyword>
<reference evidence="1 2" key="1">
    <citation type="submission" date="2019-03" db="EMBL/GenBank/DDBJ databases">
        <title>Freshwater and sediment microbial communities from various areas in North America, analyzing microbe dynamics in response to fracking.</title>
        <authorList>
            <person name="Lamendella R."/>
        </authorList>
    </citation>
    <scope>NUCLEOTIDE SEQUENCE [LARGE SCALE GENOMIC DNA]</scope>
    <source>
        <strain evidence="1 2">175.2</strain>
    </source>
</reference>
<protein>
    <submittedName>
        <fullName evidence="1">Uncharacterized protein</fullName>
    </submittedName>
</protein>
<evidence type="ECO:0000313" key="2">
    <source>
        <dbReference type="Proteomes" id="UP000295097"/>
    </source>
</evidence>
<gene>
    <name evidence="1" type="ORF">EDC90_103535</name>
</gene>
<dbReference type="EMBL" id="SMAR01000035">
    <property type="protein sequence ID" value="TCT33073.1"/>
    <property type="molecule type" value="Genomic_DNA"/>
</dbReference>
<evidence type="ECO:0000313" key="1">
    <source>
        <dbReference type="EMBL" id="TCT33073.1"/>
    </source>
</evidence>
<dbReference type="Proteomes" id="UP000295097">
    <property type="component" value="Unassembled WGS sequence"/>
</dbReference>
<organism evidence="1 2">
    <name type="scientific">Martelella mediterranea</name>
    <dbReference type="NCBI Taxonomy" id="293089"/>
    <lineage>
        <taxon>Bacteria</taxon>
        <taxon>Pseudomonadati</taxon>
        <taxon>Pseudomonadota</taxon>
        <taxon>Alphaproteobacteria</taxon>
        <taxon>Hyphomicrobiales</taxon>
        <taxon>Aurantimonadaceae</taxon>
        <taxon>Martelella</taxon>
    </lineage>
</organism>
<dbReference type="RefSeq" id="WP_132313769.1">
    <property type="nucleotide sequence ID" value="NZ_SMAR01000035.1"/>
</dbReference>
<accession>A0A4R3NJ78</accession>
<proteinExistence type="predicted"/>
<name>A0A4R3NJ78_9HYPH</name>